<feature type="compositionally biased region" description="Basic and acidic residues" evidence="1">
    <location>
        <begin position="392"/>
        <end position="408"/>
    </location>
</feature>
<dbReference type="Proteomes" id="UP000198341">
    <property type="component" value="Chromosome 7"/>
</dbReference>
<reference evidence="2 3" key="1">
    <citation type="submission" date="2011-10" db="EMBL/GenBank/DDBJ databases">
        <authorList>
            <person name="Genoscope - CEA"/>
        </authorList>
    </citation>
    <scope>NUCLEOTIDE SEQUENCE [LARGE SCALE GENOMIC DNA]</scope>
    <source>
        <strain evidence="2 3">RCC 1105</strain>
    </source>
</reference>
<dbReference type="KEGG" id="bpg:Bathy07g02400"/>
<dbReference type="EMBL" id="FO082272">
    <property type="protein sequence ID" value="CCO66003.1"/>
    <property type="molecule type" value="Genomic_DNA"/>
</dbReference>
<dbReference type="InterPro" id="IPR005046">
    <property type="entry name" value="DUF285"/>
</dbReference>
<gene>
    <name evidence="2" type="ORF">Bathy07g02400</name>
</gene>
<dbReference type="RefSeq" id="XP_007511915.1">
    <property type="nucleotide sequence ID" value="XM_007511853.1"/>
</dbReference>
<dbReference type="AlphaFoldDB" id="K8F129"/>
<proteinExistence type="predicted"/>
<feature type="region of interest" description="Disordered" evidence="1">
    <location>
        <begin position="390"/>
        <end position="441"/>
    </location>
</feature>
<organism evidence="2 3">
    <name type="scientific">Bathycoccus prasinos</name>
    <dbReference type="NCBI Taxonomy" id="41875"/>
    <lineage>
        <taxon>Eukaryota</taxon>
        <taxon>Viridiplantae</taxon>
        <taxon>Chlorophyta</taxon>
        <taxon>Mamiellophyceae</taxon>
        <taxon>Mamiellales</taxon>
        <taxon>Bathycoccaceae</taxon>
        <taxon>Bathycoccus</taxon>
    </lineage>
</organism>
<feature type="compositionally biased region" description="Low complexity" evidence="1">
    <location>
        <begin position="497"/>
        <end position="546"/>
    </location>
</feature>
<name>K8F129_9CHLO</name>
<accession>K8F129</accession>
<evidence type="ECO:0000256" key="1">
    <source>
        <dbReference type="SAM" id="MobiDB-lite"/>
    </source>
</evidence>
<dbReference type="GeneID" id="19014729"/>
<feature type="compositionally biased region" description="Low complexity" evidence="1">
    <location>
        <begin position="473"/>
        <end position="488"/>
    </location>
</feature>
<sequence>MSVFEEQSPLLPNFDDGTRTKQTLLVVEKNKNTGKRRYDSFPSRGLMIGATALLFGGAALVSSSSSKSNGVGRTSFLLSSSAASSKGGKKASSGSFLSSGSSNAVSLGGGVDSSELVTLTLGCTSSSTLGLLPFPNGGFVGKVGAKLSLKSKDHNFAFQHAVDMAEVGCGTYSVAYKLEEGEQFGFYLYDVKNETNYLSDIGAQAIEGGPISEAARNAAVWGAESELATEENASDKKRLEDGIDNIASQQAVKTNAAAVAYAGKHGFIDADGNFVTPPTTENAKAFEDAQTQGWWPEFSSTTDSETGVTSMNYVDLGAWLKWLVHGNGYTSTDIECDAAAQTCTLQKCEGWECTDYTMPCTEGGRGCQTAEDFTSEVASLGGKEVTVRKYAKKDQQNKKQKQENESKQKQGRSLLWKQMPSSTRAVPSLGLGKAYPRTKDGSNAGNVYLFGQCYNMRDTSTCEVPTDHHPAGCPAAPGAAPNTAPNVAQQHANEHVSPTTAAKAAAATPTSTTTTSGNNNAASATSASTNAAAATPTSTTTTPKNPLTDSNIHAAVAACLAVDPVAGNCPDGEWGKMNTWDTKKVTNMDKLFYDPPLADSNDRLSSFNGLIGEWDVSSVTSMSQMFKDADAFTGKNFYKWDTSKVQDMSGMFEHATLFNAKIGGWDVSSVKKMNTMFQNAFSFNQDLSTWDVSSCTDFSRMFAGVLDKGMDNDISMWNVQDGARENNVTYESYAFQAKFTCDSVDDGPINSCKPKSSSERAASAKLAKAKGATISREEATREAREFQASLVAKEKRWLKPSTWFASKD</sequence>
<dbReference type="Pfam" id="PF03382">
    <property type="entry name" value="DUF285"/>
    <property type="match status" value="2"/>
</dbReference>
<protein>
    <recommendedName>
        <fullName evidence="4">Lipoprotein</fullName>
    </recommendedName>
</protein>
<evidence type="ECO:0000313" key="3">
    <source>
        <dbReference type="Proteomes" id="UP000198341"/>
    </source>
</evidence>
<evidence type="ECO:0008006" key="4">
    <source>
        <dbReference type="Google" id="ProtNLM"/>
    </source>
</evidence>
<evidence type="ECO:0000313" key="2">
    <source>
        <dbReference type="EMBL" id="CCO66003.1"/>
    </source>
</evidence>
<keyword evidence="3" id="KW-1185">Reference proteome</keyword>
<feature type="region of interest" description="Disordered" evidence="1">
    <location>
        <begin position="473"/>
        <end position="547"/>
    </location>
</feature>